<dbReference type="Gene3D" id="3.30.40.10">
    <property type="entry name" value="Zinc/RING finger domain, C3HC4 (zinc finger)"/>
    <property type="match status" value="1"/>
</dbReference>
<comment type="caution">
    <text evidence="2">The sequence shown here is derived from an EMBL/GenBank/DDBJ whole genome shotgun (WGS) entry which is preliminary data.</text>
</comment>
<feature type="compositionally biased region" description="Basic and acidic residues" evidence="1">
    <location>
        <begin position="297"/>
        <end position="306"/>
    </location>
</feature>
<keyword evidence="3" id="KW-1185">Reference proteome</keyword>
<dbReference type="SUPFAM" id="SSF57903">
    <property type="entry name" value="FYVE/PHD zinc finger"/>
    <property type="match status" value="1"/>
</dbReference>
<dbReference type="EMBL" id="JAPFFF010000008">
    <property type="protein sequence ID" value="KAK8884196.1"/>
    <property type="molecule type" value="Genomic_DNA"/>
</dbReference>
<organism evidence="2 3">
    <name type="scientific">Tritrichomonas musculus</name>
    <dbReference type="NCBI Taxonomy" id="1915356"/>
    <lineage>
        <taxon>Eukaryota</taxon>
        <taxon>Metamonada</taxon>
        <taxon>Parabasalia</taxon>
        <taxon>Tritrichomonadida</taxon>
        <taxon>Tritrichomonadidae</taxon>
        <taxon>Tritrichomonas</taxon>
    </lineage>
</organism>
<dbReference type="InterPro" id="IPR013083">
    <property type="entry name" value="Znf_RING/FYVE/PHD"/>
</dbReference>
<gene>
    <name evidence="2" type="ORF">M9Y10_043302</name>
</gene>
<proteinExistence type="predicted"/>
<accession>A0ABR2K0F3</accession>
<sequence>MKSSIDFSQSPIFYSPLFNHDTFTNTNSNNSHIKISNNNNNLKTLSLSSFIKSSSPTYNFSLNDVTEPRSFYLHDEPFYEKENSNEDFDEYYSKIICVADLLLYPELSISRGESITQNATKLSHFPNIPSIPIDEDDRIHCICHKKSDKLPMAMCSICNCWSHLQCLSISEDKIPDIFVCLYCQHSLVSGIKKQMIDLIAPIKKEVKQHYESLKPIENQAKKCTNDQYIQINGVPELERIIESMNQYVDESRRIWGIISEMRDSFERIMRGFVWEKAQEDMETYDEASDVQEDQNSEEEKEKDNDD</sequence>
<evidence type="ECO:0000313" key="3">
    <source>
        <dbReference type="Proteomes" id="UP001470230"/>
    </source>
</evidence>
<name>A0ABR2K0F3_9EUKA</name>
<feature type="compositionally biased region" description="Acidic residues" evidence="1">
    <location>
        <begin position="280"/>
        <end position="296"/>
    </location>
</feature>
<reference evidence="2 3" key="1">
    <citation type="submission" date="2024-04" db="EMBL/GenBank/DDBJ databases">
        <title>Tritrichomonas musculus Genome.</title>
        <authorList>
            <person name="Alves-Ferreira E."/>
            <person name="Grigg M."/>
            <person name="Lorenzi H."/>
            <person name="Galac M."/>
        </authorList>
    </citation>
    <scope>NUCLEOTIDE SEQUENCE [LARGE SCALE GENOMIC DNA]</scope>
    <source>
        <strain evidence="2 3">EAF2021</strain>
    </source>
</reference>
<dbReference type="Proteomes" id="UP001470230">
    <property type="component" value="Unassembled WGS sequence"/>
</dbReference>
<protein>
    <submittedName>
        <fullName evidence="2">Transcription factor bye1</fullName>
    </submittedName>
</protein>
<evidence type="ECO:0000256" key="1">
    <source>
        <dbReference type="SAM" id="MobiDB-lite"/>
    </source>
</evidence>
<evidence type="ECO:0000313" key="2">
    <source>
        <dbReference type="EMBL" id="KAK8884196.1"/>
    </source>
</evidence>
<feature type="region of interest" description="Disordered" evidence="1">
    <location>
        <begin position="280"/>
        <end position="306"/>
    </location>
</feature>
<dbReference type="InterPro" id="IPR011011">
    <property type="entry name" value="Znf_FYVE_PHD"/>
</dbReference>